<evidence type="ECO:0000313" key="2">
    <source>
        <dbReference type="Proteomes" id="UP001057402"/>
    </source>
</evidence>
<keyword evidence="2" id="KW-1185">Reference proteome</keyword>
<dbReference type="EMBL" id="CM042887">
    <property type="protein sequence ID" value="KAI4330339.1"/>
    <property type="molecule type" value="Genomic_DNA"/>
</dbReference>
<name>A0ACB9N3U3_9MYRT</name>
<protein>
    <submittedName>
        <fullName evidence="1">Uncharacterized protein</fullName>
    </submittedName>
</protein>
<evidence type="ECO:0000313" key="1">
    <source>
        <dbReference type="EMBL" id="KAI4330339.1"/>
    </source>
</evidence>
<comment type="caution">
    <text evidence="1">The sequence shown here is derived from an EMBL/GenBank/DDBJ whole genome shotgun (WGS) entry which is preliminary data.</text>
</comment>
<proteinExistence type="predicted"/>
<sequence length="373" mass="41039">MGSPFSKKKGGEPSILLPANIDFSDLASFEAASWAVDPGLSAFGQTVQQTTERVFRSLAADGQSKAALPFEALGAVARSTLEVNQAVVRTILDSREDIWKNKDLLDLVSDYFENSLGSFNFCTALNKCVRRAKEGHSRILLAVSYFDEESQLEASCFERTLGQLERFKEAGDPFTDEFMALLDSVYGQQLKMLKSLETFRNRVDRKLRSSKTWMRITNVIYVAAFVSTIIVSVVAVALAAPPVVTAVAAGLAAPIGSLGKWCSTLWKNYRKELKQQKELLTLATGFMKITIADIQTIKILVGRLEIEVESLVANADLADREGAVALTIGEIRKKLDVFMELVESLGEHADQGSQYIQKARAIILQRITGQSSN</sequence>
<organism evidence="1 2">
    <name type="scientific">Melastoma candidum</name>
    <dbReference type="NCBI Taxonomy" id="119954"/>
    <lineage>
        <taxon>Eukaryota</taxon>
        <taxon>Viridiplantae</taxon>
        <taxon>Streptophyta</taxon>
        <taxon>Embryophyta</taxon>
        <taxon>Tracheophyta</taxon>
        <taxon>Spermatophyta</taxon>
        <taxon>Magnoliopsida</taxon>
        <taxon>eudicotyledons</taxon>
        <taxon>Gunneridae</taxon>
        <taxon>Pentapetalae</taxon>
        <taxon>rosids</taxon>
        <taxon>malvids</taxon>
        <taxon>Myrtales</taxon>
        <taxon>Melastomataceae</taxon>
        <taxon>Melastomatoideae</taxon>
        <taxon>Melastomateae</taxon>
        <taxon>Melastoma</taxon>
    </lineage>
</organism>
<gene>
    <name evidence="1" type="ORF">MLD38_028637</name>
</gene>
<dbReference type="Proteomes" id="UP001057402">
    <property type="component" value="Chromosome 8"/>
</dbReference>
<accession>A0ACB9N3U3</accession>
<reference evidence="2" key="1">
    <citation type="journal article" date="2023" name="Front. Plant Sci.">
        <title>Chromosomal-level genome assembly of Melastoma candidum provides insights into trichome evolution.</title>
        <authorList>
            <person name="Zhong Y."/>
            <person name="Wu W."/>
            <person name="Sun C."/>
            <person name="Zou P."/>
            <person name="Liu Y."/>
            <person name="Dai S."/>
            <person name="Zhou R."/>
        </authorList>
    </citation>
    <scope>NUCLEOTIDE SEQUENCE [LARGE SCALE GENOMIC DNA]</scope>
</reference>